<evidence type="ECO:0000256" key="1">
    <source>
        <dbReference type="ARBA" id="ARBA00001971"/>
    </source>
</evidence>
<dbReference type="PANTHER" id="PTHR46300">
    <property type="entry name" value="P450, PUTATIVE (EUROFUNG)-RELATED-RELATED"/>
    <property type="match status" value="1"/>
</dbReference>
<dbReference type="EMBL" id="JAFIMR010000001">
    <property type="protein sequence ID" value="KAI1881629.1"/>
    <property type="molecule type" value="Genomic_DNA"/>
</dbReference>
<organism evidence="10 11">
    <name type="scientific">Neoarthrinium moseri</name>
    <dbReference type="NCBI Taxonomy" id="1658444"/>
    <lineage>
        <taxon>Eukaryota</taxon>
        <taxon>Fungi</taxon>
        <taxon>Dikarya</taxon>
        <taxon>Ascomycota</taxon>
        <taxon>Pezizomycotina</taxon>
        <taxon>Sordariomycetes</taxon>
        <taxon>Xylariomycetidae</taxon>
        <taxon>Amphisphaeriales</taxon>
        <taxon>Apiosporaceae</taxon>
        <taxon>Neoarthrinium</taxon>
    </lineage>
</organism>
<dbReference type="GO" id="GO:0004497">
    <property type="term" value="F:monooxygenase activity"/>
    <property type="evidence" value="ECO:0007669"/>
    <property type="project" value="UniProtKB-KW"/>
</dbReference>
<dbReference type="GO" id="GO:0016705">
    <property type="term" value="F:oxidoreductase activity, acting on paired donors, with incorporation or reduction of molecular oxygen"/>
    <property type="evidence" value="ECO:0007669"/>
    <property type="project" value="InterPro"/>
</dbReference>
<evidence type="ECO:0000256" key="5">
    <source>
        <dbReference type="ARBA" id="ARBA00023002"/>
    </source>
</evidence>
<evidence type="ECO:0000256" key="6">
    <source>
        <dbReference type="ARBA" id="ARBA00023004"/>
    </source>
</evidence>
<dbReference type="PRINTS" id="PR00385">
    <property type="entry name" value="P450"/>
</dbReference>
<dbReference type="InterPro" id="IPR050364">
    <property type="entry name" value="Cytochrome_P450_fung"/>
</dbReference>
<keyword evidence="7" id="KW-0503">Monooxygenase</keyword>
<comment type="caution">
    <text evidence="10">The sequence shown here is derived from an EMBL/GenBank/DDBJ whole genome shotgun (WGS) entry which is preliminary data.</text>
</comment>
<evidence type="ECO:0000256" key="4">
    <source>
        <dbReference type="ARBA" id="ARBA00022723"/>
    </source>
</evidence>
<keyword evidence="5" id="KW-0560">Oxidoreductase</keyword>
<dbReference type="GO" id="GO:0020037">
    <property type="term" value="F:heme binding"/>
    <property type="evidence" value="ECO:0007669"/>
    <property type="project" value="InterPro"/>
</dbReference>
<sequence>MAAIQFVHVGIGLVLALILKQLVAYLRRGSNPLPPGPSGLPLLGNITQVPQHQPWLRYHQWGKEHGPIVYLNLGGQPVIVLNTLETALGLLSRRGAQYSDRARLVVAGEIGTRGLHILLRPYNRDYLLHQRMESPLLNPRAANTYRPLQDLESKQLLFDLLSAFDSNGAKGTDCNHWFERMTASTVYALLYGYRLRTGNERELVHAKYVQIEAIKNIQMGAHLVDLYPVLNYLPSFCAPWKKIGEALWQLERNLHVGNMKQGLANPGWNFTKAMKVSKEAKDMSTEELAFDLGILADAALDTTTMTLGWLIVAWLTEDKAFVLKAWKILDDVVGRDRLPQFEDMPRLTYIQAIVHEAMRWRPVVPGGVPHRYSGSKDDEYLGYRIPAGSLVIANHWGIGRDESVYGPNPDTFIPERWLCSEGDKESKTLNGIKDMYTPGFGFGRRVCTGQHIARNALFIAVARILWAFDVELATTESGEKVAIDPMANTEGFAVRPLPFNAVFRPRGPWVKGIIGGDTHDTDLAKILDQVAMDQSIKK</sequence>
<evidence type="ECO:0000313" key="11">
    <source>
        <dbReference type="Proteomes" id="UP000829685"/>
    </source>
</evidence>
<name>A0A9P9WYL2_9PEZI</name>
<dbReference type="Gene3D" id="1.10.630.10">
    <property type="entry name" value="Cytochrome P450"/>
    <property type="match status" value="1"/>
</dbReference>
<dbReference type="GO" id="GO:0005506">
    <property type="term" value="F:iron ion binding"/>
    <property type="evidence" value="ECO:0007669"/>
    <property type="project" value="InterPro"/>
</dbReference>
<dbReference type="SUPFAM" id="SSF48264">
    <property type="entry name" value="Cytochrome P450"/>
    <property type="match status" value="1"/>
</dbReference>
<evidence type="ECO:0000256" key="7">
    <source>
        <dbReference type="ARBA" id="ARBA00023033"/>
    </source>
</evidence>
<dbReference type="PRINTS" id="PR00463">
    <property type="entry name" value="EP450I"/>
</dbReference>
<evidence type="ECO:0000256" key="9">
    <source>
        <dbReference type="SAM" id="Phobius"/>
    </source>
</evidence>
<dbReference type="CDD" id="cd11065">
    <property type="entry name" value="CYP64-like"/>
    <property type="match status" value="1"/>
</dbReference>
<evidence type="ECO:0008006" key="12">
    <source>
        <dbReference type="Google" id="ProtNLM"/>
    </source>
</evidence>
<comment type="similarity">
    <text evidence="2">Belongs to the cytochrome P450 family.</text>
</comment>
<keyword evidence="9" id="KW-0472">Membrane</keyword>
<dbReference type="InterPro" id="IPR002401">
    <property type="entry name" value="Cyt_P450_E_grp-I"/>
</dbReference>
<keyword evidence="9" id="KW-0812">Transmembrane</keyword>
<keyword evidence="9" id="KW-1133">Transmembrane helix</keyword>
<comment type="cofactor">
    <cofactor evidence="1 8">
        <name>heme</name>
        <dbReference type="ChEBI" id="CHEBI:30413"/>
    </cofactor>
</comment>
<evidence type="ECO:0000256" key="3">
    <source>
        <dbReference type="ARBA" id="ARBA00022617"/>
    </source>
</evidence>
<reference evidence="10" key="1">
    <citation type="submission" date="2021-03" db="EMBL/GenBank/DDBJ databases">
        <title>Revisited historic fungal species revealed as producer of novel bioactive compounds through whole genome sequencing and comparative genomics.</title>
        <authorList>
            <person name="Vignolle G.A."/>
            <person name="Hochenegger N."/>
            <person name="Mach R.L."/>
            <person name="Mach-Aigner A.R."/>
            <person name="Javad Rahimi M."/>
            <person name="Salim K.A."/>
            <person name="Chan C.M."/>
            <person name="Lim L.B.L."/>
            <person name="Cai F."/>
            <person name="Druzhinina I.S."/>
            <person name="U'Ren J.M."/>
            <person name="Derntl C."/>
        </authorList>
    </citation>
    <scope>NUCLEOTIDE SEQUENCE</scope>
    <source>
        <strain evidence="10">TUCIM 5799</strain>
    </source>
</reference>
<evidence type="ECO:0000256" key="2">
    <source>
        <dbReference type="ARBA" id="ARBA00010617"/>
    </source>
</evidence>
<dbReference type="AlphaFoldDB" id="A0A9P9WYL2"/>
<gene>
    <name evidence="10" type="ORF">JX265_000455</name>
</gene>
<evidence type="ECO:0000256" key="8">
    <source>
        <dbReference type="PIRSR" id="PIRSR602401-1"/>
    </source>
</evidence>
<dbReference type="Pfam" id="PF00067">
    <property type="entry name" value="p450"/>
    <property type="match status" value="1"/>
</dbReference>
<keyword evidence="6 8" id="KW-0408">Iron</keyword>
<proteinExistence type="inferred from homology"/>
<evidence type="ECO:0000313" key="10">
    <source>
        <dbReference type="EMBL" id="KAI1881629.1"/>
    </source>
</evidence>
<protein>
    <recommendedName>
        <fullName evidence="12">Cytochrome P450</fullName>
    </recommendedName>
</protein>
<feature type="binding site" description="axial binding residue" evidence="8">
    <location>
        <position position="447"/>
    </location>
    <ligand>
        <name>heme</name>
        <dbReference type="ChEBI" id="CHEBI:30413"/>
    </ligand>
    <ligandPart>
        <name>Fe</name>
        <dbReference type="ChEBI" id="CHEBI:18248"/>
    </ligandPart>
</feature>
<dbReference type="PANTHER" id="PTHR46300:SF1">
    <property type="entry name" value="P450, PUTATIVE (EUROFUNG)-RELATED"/>
    <property type="match status" value="1"/>
</dbReference>
<keyword evidence="4 8" id="KW-0479">Metal-binding</keyword>
<keyword evidence="3 8" id="KW-0349">Heme</keyword>
<dbReference type="InterPro" id="IPR001128">
    <property type="entry name" value="Cyt_P450"/>
</dbReference>
<dbReference type="InterPro" id="IPR036396">
    <property type="entry name" value="Cyt_P450_sf"/>
</dbReference>
<feature type="transmembrane region" description="Helical" evidence="9">
    <location>
        <begin position="6"/>
        <end position="26"/>
    </location>
</feature>
<accession>A0A9P9WYL2</accession>
<dbReference type="Proteomes" id="UP000829685">
    <property type="component" value="Unassembled WGS sequence"/>
</dbReference>
<keyword evidence="11" id="KW-1185">Reference proteome</keyword>